<dbReference type="STRING" id="1127673.GLIP_2998"/>
<evidence type="ECO:0000313" key="2">
    <source>
        <dbReference type="EMBL" id="GAC15619.1"/>
    </source>
</evidence>
<name>K6X4R4_9ALTE</name>
<protein>
    <submittedName>
        <fullName evidence="2">Uncharacterized protein</fullName>
    </submittedName>
</protein>
<organism evidence="2 3">
    <name type="scientific">Aliiglaciecola lipolytica E3</name>
    <dbReference type="NCBI Taxonomy" id="1127673"/>
    <lineage>
        <taxon>Bacteria</taxon>
        <taxon>Pseudomonadati</taxon>
        <taxon>Pseudomonadota</taxon>
        <taxon>Gammaproteobacteria</taxon>
        <taxon>Alteromonadales</taxon>
        <taxon>Alteromonadaceae</taxon>
        <taxon>Aliiglaciecola</taxon>
    </lineage>
</organism>
<comment type="similarity">
    <text evidence="1">Belongs to the UPF0102 family.</text>
</comment>
<dbReference type="Proteomes" id="UP000006334">
    <property type="component" value="Unassembled WGS sequence"/>
</dbReference>
<dbReference type="PANTHER" id="PTHR34039">
    <property type="entry name" value="UPF0102 PROTEIN YRAN"/>
    <property type="match status" value="1"/>
</dbReference>
<dbReference type="eggNOG" id="COG0792">
    <property type="taxonomic scope" value="Bacteria"/>
</dbReference>
<dbReference type="EMBL" id="BAEN01000059">
    <property type="protein sequence ID" value="GAC15619.1"/>
    <property type="molecule type" value="Genomic_DNA"/>
</dbReference>
<gene>
    <name evidence="2" type="ORF">GLIP_2998</name>
</gene>
<evidence type="ECO:0000256" key="1">
    <source>
        <dbReference type="ARBA" id="ARBA00006738"/>
    </source>
</evidence>
<dbReference type="PANTHER" id="PTHR34039:SF1">
    <property type="entry name" value="UPF0102 PROTEIN YRAN"/>
    <property type="match status" value="1"/>
</dbReference>
<evidence type="ECO:0000313" key="3">
    <source>
        <dbReference type="Proteomes" id="UP000006334"/>
    </source>
</evidence>
<dbReference type="AlphaFoldDB" id="K6X4R4"/>
<dbReference type="Pfam" id="PF02021">
    <property type="entry name" value="UPF0102"/>
    <property type="match status" value="1"/>
</dbReference>
<dbReference type="InterPro" id="IPR011856">
    <property type="entry name" value="tRNA_endonuc-like_dom_sf"/>
</dbReference>
<dbReference type="Gene3D" id="3.40.1350.10">
    <property type="match status" value="1"/>
</dbReference>
<proteinExistence type="inferred from homology"/>
<accession>K6X4R4</accession>
<keyword evidence="3" id="KW-1185">Reference proteome</keyword>
<comment type="caution">
    <text evidence="2">The sequence shown here is derived from an EMBL/GenBank/DDBJ whole genome shotgun (WGS) entry which is preliminary data.</text>
</comment>
<dbReference type="GO" id="GO:0003676">
    <property type="term" value="F:nucleic acid binding"/>
    <property type="evidence" value="ECO:0007669"/>
    <property type="project" value="InterPro"/>
</dbReference>
<sequence length="73" mass="8735">MQDEQEWVFVEVKFRSRSDYGTAADFFHASKRKKFTHAVKHFMHFHRLNPAMVAHRIDLVAIDGDQIQWFKSI</sequence>
<dbReference type="InterPro" id="IPR003509">
    <property type="entry name" value="UPF0102_YraN-like"/>
</dbReference>
<reference evidence="2 3" key="1">
    <citation type="journal article" date="2017" name="Antonie Van Leeuwenhoek">
        <title>Rhizobium rhizosphaerae sp. nov., a novel species isolated from rice rhizosphere.</title>
        <authorList>
            <person name="Zhao J.J."/>
            <person name="Zhang J."/>
            <person name="Zhang R.J."/>
            <person name="Zhang C.W."/>
            <person name="Yin H.Q."/>
            <person name="Zhang X.X."/>
        </authorList>
    </citation>
    <scope>NUCLEOTIDE SEQUENCE [LARGE SCALE GENOMIC DNA]</scope>
    <source>
        <strain evidence="2 3">E3</strain>
    </source>
</reference>